<sequence>MSDLERAAAEHARLQAERARAGASARDKVREEEARNLQRVRAGVRDLVDLAARRRVPLFRLYWEITHGGETLWHSYTRTGLQCVVALDWNEASREFSAFSGWAVATDGSFFRQVNLAGDYQRRRGDIREQRAVCAESDVDGYSQLTGRFGASNTDFFMRQFVAAASALMAPVELADGKRTGIQPDGWIGYWA</sequence>
<gene>
    <name evidence="1" type="ORF">ACFQMG_27710</name>
</gene>
<dbReference type="EMBL" id="JBHTAJ010000066">
    <property type="protein sequence ID" value="MFC7183338.1"/>
    <property type="molecule type" value="Genomic_DNA"/>
</dbReference>
<proteinExistence type="predicted"/>
<protein>
    <submittedName>
        <fullName evidence="1">Uncharacterized protein</fullName>
    </submittedName>
</protein>
<keyword evidence="2" id="KW-1185">Reference proteome</keyword>
<organism evidence="1 2">
    <name type="scientific">Kitasatospora paranensis</name>
    <dbReference type="NCBI Taxonomy" id="258053"/>
    <lineage>
        <taxon>Bacteria</taxon>
        <taxon>Bacillati</taxon>
        <taxon>Actinomycetota</taxon>
        <taxon>Actinomycetes</taxon>
        <taxon>Kitasatosporales</taxon>
        <taxon>Streptomycetaceae</taxon>
        <taxon>Kitasatospora</taxon>
    </lineage>
</organism>
<name>A0ABW2G7N9_9ACTN</name>
<dbReference type="RefSeq" id="WP_380232310.1">
    <property type="nucleotide sequence ID" value="NZ_JBHSVH010000002.1"/>
</dbReference>
<dbReference type="Proteomes" id="UP001596435">
    <property type="component" value="Unassembled WGS sequence"/>
</dbReference>
<reference evidence="2" key="1">
    <citation type="journal article" date="2019" name="Int. J. Syst. Evol. Microbiol.">
        <title>The Global Catalogue of Microorganisms (GCM) 10K type strain sequencing project: providing services to taxonomists for standard genome sequencing and annotation.</title>
        <authorList>
            <consortium name="The Broad Institute Genomics Platform"/>
            <consortium name="The Broad Institute Genome Sequencing Center for Infectious Disease"/>
            <person name="Wu L."/>
            <person name="Ma J."/>
        </authorList>
    </citation>
    <scope>NUCLEOTIDE SEQUENCE [LARGE SCALE GENOMIC DNA]</scope>
    <source>
        <strain evidence="2">CGMCC 1.12859</strain>
    </source>
</reference>
<accession>A0ABW2G7N9</accession>
<evidence type="ECO:0000313" key="1">
    <source>
        <dbReference type="EMBL" id="MFC7183338.1"/>
    </source>
</evidence>
<evidence type="ECO:0000313" key="2">
    <source>
        <dbReference type="Proteomes" id="UP001596435"/>
    </source>
</evidence>
<comment type="caution">
    <text evidence="1">The sequence shown here is derived from an EMBL/GenBank/DDBJ whole genome shotgun (WGS) entry which is preliminary data.</text>
</comment>